<comment type="function">
    <text evidence="6">The RuvA-RuvB-RuvC complex processes Holliday junction (HJ) DNA during genetic recombination and DNA repair, while the RuvA-RuvB complex plays an important role in the rescue of blocked DNA replication forks via replication fork reversal (RFR). RuvA specifically binds to HJ cruciform DNA, conferring on it an open structure. The RuvB hexamer acts as an ATP-dependent pump, pulling dsDNA into and through the RuvAB complex. HJ branch migration allows RuvC to scan DNA until it finds its consensus sequence, where it cleaves and resolves the cruciform DNA.</text>
</comment>
<keyword evidence="3 6" id="KW-0238">DNA-binding</keyword>
<dbReference type="NCBIfam" id="TIGR00084">
    <property type="entry name" value="ruvA"/>
    <property type="match status" value="1"/>
</dbReference>
<comment type="subunit">
    <text evidence="6">Homotetramer. Forms an RuvA(8)-RuvB(12)-Holliday junction (HJ) complex. HJ DNA is sandwiched between 2 RuvA tetramers; dsDNA enters through RuvA and exits via RuvB. An RuvB hexamer assembles on each DNA strand where it exits the tetramer. Each RuvB hexamer is contacted by two RuvA subunits (via domain III) on 2 adjacent RuvB subunits; this complex drives branch migration. In the full resolvosome a probable DNA-RuvA(4)-RuvB(12)-RuvC(2) complex forms which resolves the HJ.</text>
</comment>
<comment type="subcellular location">
    <subcellularLocation>
        <location evidence="6">Cytoplasm</location>
    </subcellularLocation>
</comment>
<dbReference type="GO" id="GO:0000400">
    <property type="term" value="F:four-way junction DNA binding"/>
    <property type="evidence" value="ECO:0007669"/>
    <property type="project" value="UniProtKB-UniRule"/>
</dbReference>
<evidence type="ECO:0000256" key="3">
    <source>
        <dbReference type="ARBA" id="ARBA00023125"/>
    </source>
</evidence>
<keyword evidence="5 6" id="KW-0234">DNA repair</keyword>
<dbReference type="SUPFAM" id="SSF47781">
    <property type="entry name" value="RuvA domain 2-like"/>
    <property type="match status" value="1"/>
</dbReference>
<keyword evidence="8" id="KW-0547">Nucleotide-binding</keyword>
<dbReference type="Pfam" id="PF01330">
    <property type="entry name" value="RuvA_N"/>
    <property type="match status" value="1"/>
</dbReference>
<keyword evidence="9" id="KW-1185">Reference proteome</keyword>
<dbReference type="STRING" id="661089.ciss_09960"/>
<dbReference type="SUPFAM" id="SSF50249">
    <property type="entry name" value="Nucleic acid-binding proteins"/>
    <property type="match status" value="1"/>
</dbReference>
<dbReference type="CDD" id="cd14332">
    <property type="entry name" value="UBA_RuvA_C"/>
    <property type="match status" value="1"/>
</dbReference>
<keyword evidence="1 6" id="KW-0963">Cytoplasm</keyword>
<evidence type="ECO:0000256" key="5">
    <source>
        <dbReference type="ARBA" id="ARBA00023204"/>
    </source>
</evidence>
<comment type="similarity">
    <text evidence="6">Belongs to the RuvA family.</text>
</comment>
<gene>
    <name evidence="6" type="primary">ruvA</name>
    <name evidence="8" type="ORF">ciss_09960</name>
</gene>
<comment type="domain">
    <text evidence="6">Has three domains with a flexible linker between the domains II and III and assumes an 'L' shape. Domain III is highly mobile and contacts RuvB.</text>
</comment>
<feature type="domain" description="Helix-hairpin-helix DNA-binding motif class 1" evidence="7">
    <location>
        <begin position="107"/>
        <end position="126"/>
    </location>
</feature>
<dbReference type="InterPro" id="IPR003583">
    <property type="entry name" value="Hlx-hairpin-Hlx_DNA-bd_motif"/>
</dbReference>
<name>A0A1L8D1P5_9THEO</name>
<dbReference type="GO" id="GO:0009379">
    <property type="term" value="C:Holliday junction helicase complex"/>
    <property type="evidence" value="ECO:0007669"/>
    <property type="project" value="InterPro"/>
</dbReference>
<feature type="region of interest" description="Domain III" evidence="6">
    <location>
        <begin position="141"/>
        <end position="195"/>
    </location>
</feature>
<dbReference type="SMART" id="SM00278">
    <property type="entry name" value="HhH1"/>
    <property type="match status" value="2"/>
</dbReference>
<dbReference type="GO" id="GO:0048476">
    <property type="term" value="C:Holliday junction resolvase complex"/>
    <property type="evidence" value="ECO:0007669"/>
    <property type="project" value="UniProtKB-UniRule"/>
</dbReference>
<dbReference type="Proteomes" id="UP000187338">
    <property type="component" value="Unassembled WGS sequence"/>
</dbReference>
<protein>
    <recommendedName>
        <fullName evidence="6">Holliday junction branch migration complex subunit RuvA</fullName>
    </recommendedName>
</protein>
<evidence type="ECO:0000256" key="1">
    <source>
        <dbReference type="ARBA" id="ARBA00022490"/>
    </source>
</evidence>
<comment type="caution">
    <text evidence="8">The sequence shown here is derived from an EMBL/GenBank/DDBJ whole genome shotgun (WGS) entry which is preliminary data.</text>
</comment>
<proteinExistence type="inferred from homology"/>
<evidence type="ECO:0000313" key="8">
    <source>
        <dbReference type="EMBL" id="GAV25063.1"/>
    </source>
</evidence>
<evidence type="ECO:0000256" key="2">
    <source>
        <dbReference type="ARBA" id="ARBA00022763"/>
    </source>
</evidence>
<organism evidence="8 9">
    <name type="scientific">Carboxydothermus islandicus</name>
    <dbReference type="NCBI Taxonomy" id="661089"/>
    <lineage>
        <taxon>Bacteria</taxon>
        <taxon>Bacillati</taxon>
        <taxon>Bacillota</taxon>
        <taxon>Clostridia</taxon>
        <taxon>Thermoanaerobacterales</taxon>
        <taxon>Thermoanaerobacteraceae</taxon>
        <taxon>Carboxydothermus</taxon>
    </lineage>
</organism>
<dbReference type="GO" id="GO:0006281">
    <property type="term" value="P:DNA repair"/>
    <property type="evidence" value="ECO:0007669"/>
    <property type="project" value="UniProtKB-UniRule"/>
</dbReference>
<dbReference type="Gene3D" id="1.10.150.20">
    <property type="entry name" value="5' to 3' exonuclease, C-terminal subdomain"/>
    <property type="match status" value="1"/>
</dbReference>
<dbReference type="GO" id="GO:0005524">
    <property type="term" value="F:ATP binding"/>
    <property type="evidence" value="ECO:0007669"/>
    <property type="project" value="InterPro"/>
</dbReference>
<dbReference type="InterPro" id="IPR000085">
    <property type="entry name" value="RuvA"/>
</dbReference>
<dbReference type="HAMAP" id="MF_00031">
    <property type="entry name" value="DNA_HJ_migration_RuvA"/>
    <property type="match status" value="1"/>
</dbReference>
<sequence>MIAVLKGKILSKTLDTVIIDVNGIGFKVAVLPRELGSLNLNSEVVMYTSLQIREDGWFLYGFSDEETRKFFDLLLSVSGIGPKAALAILNEFTPEKLNWVIANKDEKAITKVPGVGKKNAQRLFLELKDKIGYTSFTSKEAGEENFQDLWGDVYKGLLSLGLSAAEAREILSKIDKKSVKTPEEGIALALRFLNK</sequence>
<keyword evidence="8" id="KW-0067">ATP-binding</keyword>
<dbReference type="InterPro" id="IPR013849">
    <property type="entry name" value="DNA_helicase_Holl-junc_RuvA_I"/>
</dbReference>
<dbReference type="InterPro" id="IPR012340">
    <property type="entry name" value="NA-bd_OB-fold"/>
</dbReference>
<dbReference type="EMBL" id="BDJL01000030">
    <property type="protein sequence ID" value="GAV25063.1"/>
    <property type="molecule type" value="Genomic_DNA"/>
</dbReference>
<keyword evidence="8" id="KW-0347">Helicase</keyword>
<dbReference type="Pfam" id="PF07499">
    <property type="entry name" value="RuvA_C"/>
    <property type="match status" value="1"/>
</dbReference>
<dbReference type="RefSeq" id="WP_075865233.1">
    <property type="nucleotide sequence ID" value="NZ_BDJL01000030.1"/>
</dbReference>
<evidence type="ECO:0000256" key="6">
    <source>
        <dbReference type="HAMAP-Rule" id="MF_00031"/>
    </source>
</evidence>
<keyword evidence="8" id="KW-0378">Hydrolase</keyword>
<keyword evidence="2 6" id="KW-0227">DNA damage</keyword>
<accession>A0A1L8D1P5</accession>
<feature type="domain" description="Helix-hairpin-helix DNA-binding motif class 1" evidence="7">
    <location>
        <begin position="72"/>
        <end position="91"/>
    </location>
</feature>
<comment type="caution">
    <text evidence="6">Lacks conserved residue(s) required for the propagation of feature annotation.</text>
</comment>
<evidence type="ECO:0000259" key="7">
    <source>
        <dbReference type="SMART" id="SM00278"/>
    </source>
</evidence>
<evidence type="ECO:0000313" key="9">
    <source>
        <dbReference type="Proteomes" id="UP000187338"/>
    </source>
</evidence>
<dbReference type="AlphaFoldDB" id="A0A1L8D1P5"/>
<dbReference type="Pfam" id="PF14520">
    <property type="entry name" value="HHH_5"/>
    <property type="match status" value="1"/>
</dbReference>
<dbReference type="GO" id="GO:0009378">
    <property type="term" value="F:four-way junction helicase activity"/>
    <property type="evidence" value="ECO:0007669"/>
    <property type="project" value="InterPro"/>
</dbReference>
<keyword evidence="4 6" id="KW-0233">DNA recombination</keyword>
<dbReference type="GO" id="GO:0006310">
    <property type="term" value="P:DNA recombination"/>
    <property type="evidence" value="ECO:0007669"/>
    <property type="project" value="UniProtKB-UniRule"/>
</dbReference>
<evidence type="ECO:0000256" key="4">
    <source>
        <dbReference type="ARBA" id="ARBA00023172"/>
    </source>
</evidence>
<dbReference type="InterPro" id="IPR011114">
    <property type="entry name" value="RuvA_C"/>
</dbReference>
<dbReference type="Gene3D" id="2.40.50.140">
    <property type="entry name" value="Nucleic acid-binding proteins"/>
    <property type="match status" value="1"/>
</dbReference>
<dbReference type="InterPro" id="IPR010994">
    <property type="entry name" value="RuvA_2-like"/>
</dbReference>
<reference evidence="9" key="1">
    <citation type="submission" date="2016-12" db="EMBL/GenBank/DDBJ databases">
        <title>Draft Genome Sequences od Carboxydothermus pertinax and islandicus, Hydrogenogenic Carboxydotrophic Bacteria.</title>
        <authorList>
            <person name="Fukuyama Y."/>
            <person name="Ohmae K."/>
            <person name="Yoneda Y."/>
            <person name="Yoshida T."/>
            <person name="Sako Y."/>
        </authorList>
    </citation>
    <scope>NUCLEOTIDE SEQUENCE [LARGE SCALE GENOMIC DNA]</scope>
    <source>
        <strain evidence="9">SET</strain>
    </source>
</reference>
<dbReference type="GO" id="GO:0005737">
    <property type="term" value="C:cytoplasm"/>
    <property type="evidence" value="ECO:0007669"/>
    <property type="project" value="UniProtKB-SubCell"/>
</dbReference>